<dbReference type="Proteomes" id="UP000289758">
    <property type="component" value="Unassembled WGS sequence"/>
</dbReference>
<name>A0A4Q1AWF7_9BACT</name>
<keyword evidence="1" id="KW-0472">Membrane</keyword>
<keyword evidence="1" id="KW-0812">Transmembrane</keyword>
<protein>
    <recommendedName>
        <fullName evidence="4">YtkA-like domain-containing protein</fullName>
    </recommendedName>
</protein>
<organism evidence="2 3">
    <name type="scientific">Halarcobacter ebronensis</name>
    <dbReference type="NCBI Taxonomy" id="1462615"/>
    <lineage>
        <taxon>Bacteria</taxon>
        <taxon>Pseudomonadati</taxon>
        <taxon>Campylobacterota</taxon>
        <taxon>Epsilonproteobacteria</taxon>
        <taxon>Campylobacterales</taxon>
        <taxon>Arcobacteraceae</taxon>
        <taxon>Halarcobacter</taxon>
    </lineage>
</organism>
<keyword evidence="1" id="KW-1133">Transmembrane helix</keyword>
<comment type="caution">
    <text evidence="2">The sequence shown here is derived from an EMBL/GenBank/DDBJ whole genome shotgun (WGS) entry which is preliminary data.</text>
</comment>
<evidence type="ECO:0008006" key="4">
    <source>
        <dbReference type="Google" id="ProtNLM"/>
    </source>
</evidence>
<dbReference type="AlphaFoldDB" id="A0A4Q1AWF7"/>
<evidence type="ECO:0000313" key="3">
    <source>
        <dbReference type="Proteomes" id="UP000289758"/>
    </source>
</evidence>
<reference evidence="2 3" key="1">
    <citation type="submission" date="2017-10" db="EMBL/GenBank/DDBJ databases">
        <title>Genomics of the genus Arcobacter.</title>
        <authorList>
            <person name="Perez-Cataluna A."/>
            <person name="Figueras M.J."/>
        </authorList>
    </citation>
    <scope>NUCLEOTIDE SEQUENCE [LARGE SCALE GENOMIC DNA]</scope>
    <source>
        <strain evidence="2 3">CECT 8441</strain>
    </source>
</reference>
<feature type="transmembrane region" description="Helical" evidence="1">
    <location>
        <begin position="7"/>
        <end position="28"/>
    </location>
</feature>
<evidence type="ECO:0000313" key="2">
    <source>
        <dbReference type="EMBL" id="RXK04890.1"/>
    </source>
</evidence>
<proteinExistence type="predicted"/>
<sequence>MDKKKSIIKSAILQVGIVLFLIIGYFSIDFNSLYQSFKPEASFVNQDTNCDLHKTSCLITIQDGTSFELEVTPKEIPLMKELTFTIKSNKKDLKDLTLNIYATNMFMGEFDLPIKNLGNNLYEAKGTLPTCPMGNMQWNAEIRVEKGLETLGARFQFKTDK</sequence>
<dbReference type="EMBL" id="PDKK01000008">
    <property type="protein sequence ID" value="RXK04890.1"/>
    <property type="molecule type" value="Genomic_DNA"/>
</dbReference>
<gene>
    <name evidence="2" type="ORF">CRV07_09885</name>
</gene>
<evidence type="ECO:0000256" key="1">
    <source>
        <dbReference type="SAM" id="Phobius"/>
    </source>
</evidence>
<dbReference type="OrthoDB" id="5339420at2"/>
<keyword evidence="3" id="KW-1185">Reference proteome</keyword>
<accession>A0A4Q1AWF7</accession>
<dbReference type="RefSeq" id="WP_129087530.1">
    <property type="nucleotide sequence ID" value="NZ_CP053836.1"/>
</dbReference>